<dbReference type="Gene3D" id="3.40.640.10">
    <property type="entry name" value="Type I PLP-dependent aspartate aminotransferase-like (Major domain)"/>
    <property type="match status" value="1"/>
</dbReference>
<evidence type="ECO:0000313" key="6">
    <source>
        <dbReference type="Proteomes" id="UP000019028"/>
    </source>
</evidence>
<keyword evidence="6" id="KW-1185">Reference proteome</keyword>
<dbReference type="PIRSF" id="PIRSF000521">
    <property type="entry name" value="Transaminase_4ab_Lys_Orn"/>
    <property type="match status" value="1"/>
</dbReference>
<sequence>MNEAKPILALNRFDAQAAAQLDARLSERVARRHRTQGNAAVIFYRQPLEIVRASGVWMYDAAGNAYLDMYNNVPSVGHCHPRVVKAMSEQAARFNTNSRYLYAILDEYAETLLATFPDPLSNVVLTCTGSESNDIALRIASAHTGKHGFIVTEAAYHGNTAAVMAVSPSAYRQPRVPAHVRTVPAPDAGRLRAGETLESVFASQVQAAIDSLDAAGIGCAGLLVDTIFSSDGVFADPPGFLQSAVRRVQAAGGLFIADEVQPGFGRTGQGYWGFARHQVMPDIVTLGKPMGNGFPMAGVVTRPALLDTFCQATEYFNTFGGNPVAAATGLAVLNVIKEEGLIANADRTGAWLRSALRQLAKRFPLIGDVRGAGLFIGVEFTTPDGAAPDAATAVAMINGLKEEGVLIGAAGAHGNNLKIRPPLCFTQENAAWFVDKFATVLSRVSQERRG</sequence>
<proteinExistence type="inferred from homology"/>
<keyword evidence="5" id="KW-0670">Pyruvate</keyword>
<dbReference type="InterPro" id="IPR015424">
    <property type="entry name" value="PyrdxlP-dep_Trfase"/>
</dbReference>
<dbReference type="RefSeq" id="WP_025420898.1">
    <property type="nucleotide sequence ID" value="NZ_CP006569.1"/>
</dbReference>
<evidence type="ECO:0000256" key="4">
    <source>
        <dbReference type="RuleBase" id="RU003560"/>
    </source>
</evidence>
<dbReference type="OrthoDB" id="9801052at2"/>
<dbReference type="Proteomes" id="UP000019028">
    <property type="component" value="Chromosome"/>
</dbReference>
<dbReference type="GO" id="GO:0008483">
    <property type="term" value="F:transaminase activity"/>
    <property type="evidence" value="ECO:0007669"/>
    <property type="project" value="InterPro"/>
</dbReference>
<evidence type="ECO:0000256" key="3">
    <source>
        <dbReference type="ARBA" id="ARBA00022898"/>
    </source>
</evidence>
<dbReference type="EMBL" id="CP006569">
    <property type="protein sequence ID" value="AHF75766.1"/>
    <property type="molecule type" value="Genomic_DNA"/>
</dbReference>
<dbReference type="CDD" id="cd00610">
    <property type="entry name" value="OAT_like"/>
    <property type="match status" value="1"/>
</dbReference>
<comment type="cofactor">
    <cofactor evidence="1">
        <name>pyridoxal 5'-phosphate</name>
        <dbReference type="ChEBI" id="CHEBI:597326"/>
    </cofactor>
</comment>
<accession>W0HPH9</accession>
<gene>
    <name evidence="5" type="ORF">Sant_0670</name>
</gene>
<protein>
    <submittedName>
        <fullName evidence="5">R-3-amino-2-methylpropionate-pyruvate transaminase</fullName>
    </submittedName>
</protein>
<reference evidence="5 6" key="1">
    <citation type="journal article" date="2014" name="Genome Biol. Evol.">
        <title>Genome degeneration and adaptation in a nascent stage of symbiosis.</title>
        <authorList>
            <person name="Oakeson K.F."/>
            <person name="Gil R."/>
            <person name="Clayton A.L."/>
            <person name="Dunn D.M."/>
            <person name="von Niederhausern A.C."/>
            <person name="Hamil C."/>
            <person name="Aoyagi A."/>
            <person name="Duval B."/>
            <person name="Baca A."/>
            <person name="Silva F.J."/>
            <person name="Vallier A."/>
            <person name="Jackson D.G."/>
            <person name="Latorre A."/>
            <person name="Weiss R.B."/>
            <person name="Heddi A."/>
            <person name="Moya A."/>
            <person name="Dale C."/>
        </authorList>
    </citation>
    <scope>NUCLEOTIDE SEQUENCE [LARGE SCALE GENOMIC DNA]</scope>
    <source>
        <strain evidence="5 6">HS1</strain>
    </source>
</reference>
<evidence type="ECO:0000256" key="2">
    <source>
        <dbReference type="ARBA" id="ARBA00008954"/>
    </source>
</evidence>
<name>W0HPH9_9GAMM</name>
<dbReference type="PATRIC" id="fig|1239307.3.peg.722"/>
<evidence type="ECO:0000313" key="5">
    <source>
        <dbReference type="EMBL" id="AHF75766.1"/>
    </source>
</evidence>
<dbReference type="Gene3D" id="3.90.1150.10">
    <property type="entry name" value="Aspartate Aminotransferase, domain 1"/>
    <property type="match status" value="1"/>
</dbReference>
<dbReference type="PROSITE" id="PS00600">
    <property type="entry name" value="AA_TRANSFER_CLASS_3"/>
    <property type="match status" value="1"/>
</dbReference>
<evidence type="ECO:0000256" key="1">
    <source>
        <dbReference type="ARBA" id="ARBA00001933"/>
    </source>
</evidence>
<dbReference type="GO" id="GO:0030170">
    <property type="term" value="F:pyridoxal phosphate binding"/>
    <property type="evidence" value="ECO:0007669"/>
    <property type="project" value="InterPro"/>
</dbReference>
<dbReference type="InterPro" id="IPR049704">
    <property type="entry name" value="Aminotrans_3_PPA_site"/>
</dbReference>
<dbReference type="Pfam" id="PF00202">
    <property type="entry name" value="Aminotran_3"/>
    <property type="match status" value="1"/>
</dbReference>
<dbReference type="HOGENOM" id="CLU_016922_8_0_6"/>
<keyword evidence="3 4" id="KW-0663">Pyridoxal phosphate</keyword>
<dbReference type="InterPro" id="IPR015421">
    <property type="entry name" value="PyrdxlP-dep_Trfase_major"/>
</dbReference>
<dbReference type="KEGG" id="sod:Sant_0670"/>
<dbReference type="InterPro" id="IPR015422">
    <property type="entry name" value="PyrdxlP-dep_Trfase_small"/>
</dbReference>
<comment type="similarity">
    <text evidence="2 4">Belongs to the class-III pyridoxal-phosphate-dependent aminotransferase family.</text>
</comment>
<dbReference type="PANTHER" id="PTHR45688">
    <property type="match status" value="1"/>
</dbReference>
<dbReference type="SUPFAM" id="SSF53383">
    <property type="entry name" value="PLP-dependent transferases"/>
    <property type="match status" value="1"/>
</dbReference>
<dbReference type="PANTHER" id="PTHR45688:SF13">
    <property type="entry name" value="ALANINE--GLYOXYLATE AMINOTRANSFERASE 2-LIKE"/>
    <property type="match status" value="1"/>
</dbReference>
<dbReference type="AlphaFoldDB" id="W0HPH9"/>
<dbReference type="InterPro" id="IPR005814">
    <property type="entry name" value="Aminotrans_3"/>
</dbReference>
<organism evidence="5 6">
    <name type="scientific">Sodalis praecaptivus</name>
    <dbReference type="NCBI Taxonomy" id="1239307"/>
    <lineage>
        <taxon>Bacteria</taxon>
        <taxon>Pseudomonadati</taxon>
        <taxon>Pseudomonadota</taxon>
        <taxon>Gammaproteobacteria</taxon>
        <taxon>Enterobacterales</taxon>
        <taxon>Bruguierivoracaceae</taxon>
        <taxon>Sodalis</taxon>
    </lineage>
</organism>